<dbReference type="InterPro" id="IPR002105">
    <property type="entry name" value="Dockerin_1_rpt"/>
</dbReference>
<dbReference type="Gene3D" id="3.40.50.200">
    <property type="entry name" value="Peptidase S8/S53 domain"/>
    <property type="match status" value="2"/>
</dbReference>
<dbReference type="InterPro" id="IPR051048">
    <property type="entry name" value="Peptidase_S8/S53_subtilisin"/>
</dbReference>
<dbReference type="GO" id="GO:0004252">
    <property type="term" value="F:serine-type endopeptidase activity"/>
    <property type="evidence" value="ECO:0007669"/>
    <property type="project" value="UniProtKB-UniRule"/>
</dbReference>
<dbReference type="Gene3D" id="2.60.40.10">
    <property type="entry name" value="Immunoglobulins"/>
    <property type="match status" value="1"/>
</dbReference>
<dbReference type="GO" id="GO:0006508">
    <property type="term" value="P:proteolysis"/>
    <property type="evidence" value="ECO:0007669"/>
    <property type="project" value="UniProtKB-KW"/>
</dbReference>
<dbReference type="PROSITE" id="PS00137">
    <property type="entry name" value="SUBTILASE_HIS"/>
    <property type="match status" value="1"/>
</dbReference>
<dbReference type="InterPro" id="IPR015915">
    <property type="entry name" value="Kelch-typ_b-propeller"/>
</dbReference>
<dbReference type="CDD" id="cd07473">
    <property type="entry name" value="Peptidases_S8_Subtilisin_like"/>
    <property type="match status" value="1"/>
</dbReference>
<dbReference type="Pfam" id="PF24681">
    <property type="entry name" value="Kelch_KLHDC2_KLHL20_DRC7"/>
    <property type="match status" value="1"/>
</dbReference>
<evidence type="ECO:0000256" key="5">
    <source>
        <dbReference type="PIRSR" id="PIRSR615500-1"/>
    </source>
</evidence>
<dbReference type="InterPro" id="IPR023827">
    <property type="entry name" value="Peptidase_S8_Asp-AS"/>
</dbReference>
<dbReference type="PROSITE" id="PS00138">
    <property type="entry name" value="SUBTILASE_SER"/>
    <property type="match status" value="1"/>
</dbReference>
<dbReference type="InterPro" id="IPR034204">
    <property type="entry name" value="PfSUB1-like_cat_dom"/>
</dbReference>
<feature type="active site" description="Charge relay system" evidence="5 6">
    <location>
        <position position="235"/>
    </location>
</feature>
<evidence type="ECO:0000256" key="1">
    <source>
        <dbReference type="ARBA" id="ARBA00011073"/>
    </source>
</evidence>
<proteinExistence type="inferred from homology"/>
<feature type="domain" description="Peptidase S8/S53" evidence="9">
    <location>
        <begin position="171"/>
        <end position="390"/>
    </location>
</feature>
<dbReference type="AlphaFoldDB" id="A0A5K7ZTX6"/>
<keyword evidence="8" id="KW-0732">Signal</keyword>
<feature type="chain" id="PRO_5024339487" description="Peptidase S8/S53 domain-containing protein" evidence="8">
    <location>
        <begin position="25"/>
        <end position="1127"/>
    </location>
</feature>
<dbReference type="PANTHER" id="PTHR43399:SF4">
    <property type="entry name" value="CELL WALL-ASSOCIATED PROTEASE"/>
    <property type="match status" value="1"/>
</dbReference>
<dbReference type="SUPFAM" id="SSF103647">
    <property type="entry name" value="TSP type-3 repeat"/>
    <property type="match status" value="1"/>
</dbReference>
<dbReference type="PROSITE" id="PS51892">
    <property type="entry name" value="SUBTILASE"/>
    <property type="match status" value="1"/>
</dbReference>
<dbReference type="SUPFAM" id="SSF52743">
    <property type="entry name" value="Subtilisin-like"/>
    <property type="match status" value="1"/>
</dbReference>
<dbReference type="InterPro" id="IPR006652">
    <property type="entry name" value="Kelch_1"/>
</dbReference>
<dbReference type="PROSITE" id="PS00018">
    <property type="entry name" value="EF_HAND_1"/>
    <property type="match status" value="2"/>
</dbReference>
<evidence type="ECO:0000256" key="2">
    <source>
        <dbReference type="ARBA" id="ARBA00022670"/>
    </source>
</evidence>
<dbReference type="PANTHER" id="PTHR43399">
    <property type="entry name" value="SUBTILISIN-RELATED"/>
    <property type="match status" value="1"/>
</dbReference>
<evidence type="ECO:0000259" key="9">
    <source>
        <dbReference type="Pfam" id="PF00082"/>
    </source>
</evidence>
<dbReference type="InterPro" id="IPR023828">
    <property type="entry name" value="Peptidase_S8_Ser-AS"/>
</dbReference>
<comment type="similarity">
    <text evidence="1 6 7">Belongs to the peptidase S8 family.</text>
</comment>
<dbReference type="InterPro" id="IPR022398">
    <property type="entry name" value="Peptidase_S8_His-AS"/>
</dbReference>
<evidence type="ECO:0000256" key="4">
    <source>
        <dbReference type="ARBA" id="ARBA00022825"/>
    </source>
</evidence>
<reference evidence="10 11" key="1">
    <citation type="submission" date="2019-11" db="EMBL/GenBank/DDBJ databases">
        <title>Comparative genomics of hydrocarbon-degrading Desulfosarcina strains.</title>
        <authorList>
            <person name="Watanabe M."/>
            <person name="Kojima H."/>
            <person name="Fukui M."/>
        </authorList>
    </citation>
    <scope>NUCLEOTIDE SEQUENCE [LARGE SCALE GENOMIC DNA]</scope>
    <source>
        <strain evidence="10 11">28bB2T</strain>
    </source>
</reference>
<dbReference type="InterPro" id="IPR011043">
    <property type="entry name" value="Gal_Oxase/kelch_b-propeller"/>
</dbReference>
<feature type="domain" description="Peptidase S8/S53" evidence="9">
    <location>
        <begin position="563"/>
        <end position="598"/>
    </location>
</feature>
<dbReference type="Gene3D" id="2.120.10.80">
    <property type="entry name" value="Kelch-type beta propeller"/>
    <property type="match status" value="2"/>
</dbReference>
<dbReference type="KEGG" id="dov:DSCO28_42160"/>
<dbReference type="InterPro" id="IPR018247">
    <property type="entry name" value="EF_Hand_1_Ca_BS"/>
</dbReference>
<evidence type="ECO:0000256" key="6">
    <source>
        <dbReference type="PROSITE-ProRule" id="PRU01240"/>
    </source>
</evidence>
<feature type="active site" description="Charge relay system" evidence="5 6">
    <location>
        <position position="577"/>
    </location>
</feature>
<keyword evidence="2 6" id="KW-0645">Protease</keyword>
<dbReference type="Pfam" id="PF00082">
    <property type="entry name" value="Peptidase_S8"/>
    <property type="match status" value="2"/>
</dbReference>
<dbReference type="InterPro" id="IPR028974">
    <property type="entry name" value="TSP_type-3_rpt"/>
</dbReference>
<dbReference type="InterPro" id="IPR015500">
    <property type="entry name" value="Peptidase_S8_subtilisin-rel"/>
</dbReference>
<dbReference type="InterPro" id="IPR013783">
    <property type="entry name" value="Ig-like_fold"/>
</dbReference>
<gene>
    <name evidence="10" type="ORF">DSCO28_42160</name>
</gene>
<sequence>MKNPFIGLLTAALLFVTLASPAWAGGADYLKQHPETSATPAYVESHLLLKMKSNASTGAVRNSLARLAGSSSGYQFKRFPTIKVHGGQDLVLMTCPGRTTEELLKHFKDHPDIAIAEPDYLITIDAVPNDTEFDQLWSLVNTGQEVSEVIGTPGADISAPEAWDRLGATDTEVIVAVIDTGVDYTHEEIAANMWTNDAELNGEQGVDDDGNGFVDDIYGIDTCNDDSDPYDDHYHGTHVAGTIAAVTDNGAGIAGITWNRARIMALKFLSASGSGATSDAVECIEYLLEMNEREENNIVVMNASWGSTSSSDTLKIALESAAEAGIIMSAAAGNSTNDCDGDQKHYPSSQDVENVISVAATDQNDKLATFSNYGASEVDIAAPGVKILSAIPGGGYTAISTDPFYDGMEDDDDLWDMEASTGAWTISDENVFDDSYAWSDSPGGDYEYGSGVEMNFSLVSKSMDLSAETGKDLMLGFVLYKELLPDATPCGKRDTFYVEVSGDDGESWTVLAAHTGSDPDWKAYSYAIPEDLVSDQVRIRFRMDIWPNGAADGIYLDEIGIGEANAMGAFKFASGTSMAAPHVSGTLALMASLYPEESMDQRISRLCSGGDRLDSLKGVVATDRRINLDASLAPDLPTTPLVKQYELTGEGTVEIQGAFFGSDPGQVFFHDACAPDTGVAGEITFWSETAITVEKPSFSGGYFYVIDATGIRSGRKPMKVSLWTPLTASNTKRDSGTAAYVDGKIYTFGGYAGGNSALRSWEIYTLDTDSWEYPFGDWMLQNRAHLASAVLDNKVYLIGGYTTRDDGATLDLVSVFDPADRSFTELEGLPEAICFVGAATVDGAIYVVGGLDNSDAASGRIYSFDPTRAAGSRWQAETAALDLPRFAHGTIAVNGKIYVFGGLETWEDEEVYTDSGEIVDPASGTVTAMADMPIPLARFGTATDGRFIYAVGGTNNDFWYTAKDTVLRYDTLTDTWASLPDRQLAQAKLSAPAIYVDGSGIFSPNGGFVNVNGTATIFGYPYEATDENAFLEIEAITDNDGDNIPDQDDNCRLTANSSQRDSDGDGDGNACDCDLDNDGNVGMADFMQLRSYWGTGEALADFDGDGNVGMADFMILRSRWGTVAPFE</sequence>
<name>A0A5K7ZTX6_9BACT</name>
<dbReference type="GO" id="GO:0004553">
    <property type="term" value="F:hydrolase activity, hydrolyzing O-glycosyl compounds"/>
    <property type="evidence" value="ECO:0007669"/>
    <property type="project" value="InterPro"/>
</dbReference>
<dbReference type="PRINTS" id="PR00723">
    <property type="entry name" value="SUBTILISIN"/>
</dbReference>
<feature type="signal peptide" evidence="8">
    <location>
        <begin position="1"/>
        <end position="24"/>
    </location>
</feature>
<dbReference type="Gene3D" id="4.10.1080.10">
    <property type="entry name" value="TSP type-3 repeat"/>
    <property type="match status" value="1"/>
</dbReference>
<dbReference type="Pfam" id="PF00404">
    <property type="entry name" value="Dockerin_1"/>
    <property type="match status" value="1"/>
</dbReference>
<dbReference type="InterPro" id="IPR036852">
    <property type="entry name" value="Peptidase_S8/S53_dom_sf"/>
</dbReference>
<dbReference type="SUPFAM" id="SSF50965">
    <property type="entry name" value="Galactose oxidase, central domain"/>
    <property type="match status" value="1"/>
</dbReference>
<dbReference type="Pfam" id="PF01344">
    <property type="entry name" value="Kelch_1"/>
    <property type="match status" value="1"/>
</dbReference>
<accession>A0A5K7ZTX6</accession>
<dbReference type="GO" id="GO:0000272">
    <property type="term" value="P:polysaccharide catabolic process"/>
    <property type="evidence" value="ECO:0007669"/>
    <property type="project" value="InterPro"/>
</dbReference>
<evidence type="ECO:0000256" key="3">
    <source>
        <dbReference type="ARBA" id="ARBA00022801"/>
    </source>
</evidence>
<dbReference type="RefSeq" id="WP_155323802.1">
    <property type="nucleotide sequence ID" value="NZ_AP021876.1"/>
</dbReference>
<organism evidence="10 11">
    <name type="scientific">Desulfosarcina ovata subsp. sediminis</name>
    <dbReference type="NCBI Taxonomy" id="885957"/>
    <lineage>
        <taxon>Bacteria</taxon>
        <taxon>Pseudomonadati</taxon>
        <taxon>Thermodesulfobacteriota</taxon>
        <taxon>Desulfobacteria</taxon>
        <taxon>Desulfobacterales</taxon>
        <taxon>Desulfosarcinaceae</taxon>
        <taxon>Desulfosarcina</taxon>
    </lineage>
</organism>
<evidence type="ECO:0000313" key="11">
    <source>
        <dbReference type="Proteomes" id="UP000425960"/>
    </source>
</evidence>
<feature type="active site" description="Charge relay system" evidence="5 6">
    <location>
        <position position="179"/>
    </location>
</feature>
<dbReference type="PROSITE" id="PS00136">
    <property type="entry name" value="SUBTILASE_ASP"/>
    <property type="match status" value="1"/>
</dbReference>
<keyword evidence="3 6" id="KW-0378">Hydrolase</keyword>
<dbReference type="SMART" id="SM00612">
    <property type="entry name" value="Kelch"/>
    <property type="match status" value="5"/>
</dbReference>
<dbReference type="Proteomes" id="UP000425960">
    <property type="component" value="Chromosome"/>
</dbReference>
<keyword evidence="4 6" id="KW-0720">Serine protease</keyword>
<evidence type="ECO:0000256" key="7">
    <source>
        <dbReference type="RuleBase" id="RU003355"/>
    </source>
</evidence>
<dbReference type="EMBL" id="AP021876">
    <property type="protein sequence ID" value="BBO83650.1"/>
    <property type="molecule type" value="Genomic_DNA"/>
</dbReference>
<protein>
    <recommendedName>
        <fullName evidence="9">Peptidase S8/S53 domain-containing protein</fullName>
    </recommendedName>
</protein>
<dbReference type="GO" id="GO:0005509">
    <property type="term" value="F:calcium ion binding"/>
    <property type="evidence" value="ECO:0007669"/>
    <property type="project" value="InterPro"/>
</dbReference>
<evidence type="ECO:0000313" key="10">
    <source>
        <dbReference type="EMBL" id="BBO83650.1"/>
    </source>
</evidence>
<dbReference type="InterPro" id="IPR000209">
    <property type="entry name" value="Peptidase_S8/S53_dom"/>
</dbReference>
<evidence type="ECO:0000256" key="8">
    <source>
        <dbReference type="SAM" id="SignalP"/>
    </source>
</evidence>